<evidence type="ECO:0000256" key="5">
    <source>
        <dbReference type="ARBA" id="ARBA00022679"/>
    </source>
</evidence>
<dbReference type="InterPro" id="IPR004358">
    <property type="entry name" value="Sig_transdc_His_kin-like_C"/>
</dbReference>
<evidence type="ECO:0000256" key="4">
    <source>
        <dbReference type="ARBA" id="ARBA00022553"/>
    </source>
</evidence>
<dbReference type="CDD" id="cd06225">
    <property type="entry name" value="HAMP"/>
    <property type="match status" value="1"/>
</dbReference>
<dbReference type="InterPro" id="IPR003660">
    <property type="entry name" value="HAMP_dom"/>
</dbReference>
<dbReference type="Gene3D" id="1.10.287.130">
    <property type="match status" value="1"/>
</dbReference>
<feature type="transmembrane region" description="Helical" evidence="8">
    <location>
        <begin position="168"/>
        <end position="190"/>
    </location>
</feature>
<feature type="transmembrane region" description="Helical" evidence="8">
    <location>
        <begin position="20"/>
        <end position="39"/>
    </location>
</feature>
<organism evidence="11 12">
    <name type="scientific">Trichlorobacter ammonificans</name>
    <dbReference type="NCBI Taxonomy" id="2916410"/>
    <lineage>
        <taxon>Bacteria</taxon>
        <taxon>Pseudomonadati</taxon>
        <taxon>Thermodesulfobacteriota</taxon>
        <taxon>Desulfuromonadia</taxon>
        <taxon>Geobacterales</taxon>
        <taxon>Geobacteraceae</taxon>
        <taxon>Trichlorobacter</taxon>
    </lineage>
</organism>
<keyword evidence="5 11" id="KW-0808">Transferase</keyword>
<dbReference type="SMART" id="SM00304">
    <property type="entry name" value="HAMP"/>
    <property type="match status" value="1"/>
</dbReference>
<feature type="coiled-coil region" evidence="7">
    <location>
        <begin position="227"/>
        <end position="258"/>
    </location>
</feature>
<evidence type="ECO:0000256" key="6">
    <source>
        <dbReference type="ARBA" id="ARBA00022777"/>
    </source>
</evidence>
<keyword evidence="8" id="KW-0812">Transmembrane</keyword>
<feature type="domain" description="HAMP" evidence="10">
    <location>
        <begin position="191"/>
        <end position="243"/>
    </location>
</feature>
<dbReference type="PROSITE" id="PS50885">
    <property type="entry name" value="HAMP"/>
    <property type="match status" value="1"/>
</dbReference>
<evidence type="ECO:0000313" key="11">
    <source>
        <dbReference type="EMBL" id="CAH2030167.1"/>
    </source>
</evidence>
<evidence type="ECO:0000259" key="10">
    <source>
        <dbReference type="PROSITE" id="PS50885"/>
    </source>
</evidence>
<dbReference type="RefSeq" id="WP_305731122.1">
    <property type="nucleotide sequence ID" value="NZ_OW150024.1"/>
</dbReference>
<evidence type="ECO:0000313" key="12">
    <source>
        <dbReference type="Proteomes" id="UP001295463"/>
    </source>
</evidence>
<dbReference type="PROSITE" id="PS50109">
    <property type="entry name" value="HIS_KIN"/>
    <property type="match status" value="1"/>
</dbReference>
<evidence type="ECO:0000256" key="1">
    <source>
        <dbReference type="ARBA" id="ARBA00000085"/>
    </source>
</evidence>
<gene>
    <name evidence="11" type="ORF">GEAMG1_0345</name>
</gene>
<dbReference type="GO" id="GO:0004673">
    <property type="term" value="F:protein histidine kinase activity"/>
    <property type="evidence" value="ECO:0007669"/>
    <property type="project" value="UniProtKB-EC"/>
</dbReference>
<dbReference type="Pfam" id="PF02518">
    <property type="entry name" value="HATPase_c"/>
    <property type="match status" value="1"/>
</dbReference>
<keyword evidence="12" id="KW-1185">Reference proteome</keyword>
<dbReference type="EMBL" id="OW150024">
    <property type="protein sequence ID" value="CAH2030167.1"/>
    <property type="molecule type" value="Genomic_DNA"/>
</dbReference>
<evidence type="ECO:0000256" key="2">
    <source>
        <dbReference type="ARBA" id="ARBA00004370"/>
    </source>
</evidence>
<keyword evidence="7" id="KW-0175">Coiled coil</keyword>
<dbReference type="PANTHER" id="PTHR43065">
    <property type="entry name" value="SENSOR HISTIDINE KINASE"/>
    <property type="match status" value="1"/>
</dbReference>
<comment type="subcellular location">
    <subcellularLocation>
        <location evidence="2">Membrane</location>
    </subcellularLocation>
</comment>
<dbReference type="Gene3D" id="3.30.565.10">
    <property type="entry name" value="Histidine kinase-like ATPase, C-terminal domain"/>
    <property type="match status" value="1"/>
</dbReference>
<dbReference type="PANTHER" id="PTHR43065:SF42">
    <property type="entry name" value="TWO-COMPONENT SENSOR PPRA"/>
    <property type="match status" value="1"/>
</dbReference>
<keyword evidence="8" id="KW-1133">Transmembrane helix</keyword>
<keyword evidence="8" id="KW-0472">Membrane</keyword>
<dbReference type="EC" id="2.7.13.3" evidence="3"/>
<dbReference type="SUPFAM" id="SSF55874">
    <property type="entry name" value="ATPase domain of HSP90 chaperone/DNA topoisomerase II/histidine kinase"/>
    <property type="match status" value="1"/>
</dbReference>
<evidence type="ECO:0000259" key="9">
    <source>
        <dbReference type="PROSITE" id="PS50109"/>
    </source>
</evidence>
<dbReference type="Gene3D" id="6.10.340.10">
    <property type="match status" value="1"/>
</dbReference>
<reference evidence="11 12" key="1">
    <citation type="submission" date="2022-03" db="EMBL/GenBank/DDBJ databases">
        <authorList>
            <person name="Koch H."/>
        </authorList>
    </citation>
    <scope>NUCLEOTIDE SEQUENCE [LARGE SCALE GENOMIC DNA]</scope>
    <source>
        <strain evidence="11 12">G1</strain>
    </source>
</reference>
<dbReference type="InterPro" id="IPR003594">
    <property type="entry name" value="HATPase_dom"/>
</dbReference>
<sequence>MKARLARLKQFTSGFQARIFIAFTVLTLLIALWVMAVAVNNEVRNYRERANERVRLLAVMLADTVRLPLFAGDVPTLERAADNLLALPQVARITIRDVEGRVLVNRIVRPALEADAATTASAPVIAASGSPAADSALSGIPAVAPASVGTVTVVIDTSDLRRAIRMTLAKSCAVVLLFWLAVLAVTYPVLKRITRSFHTLISGLDTMKEGDFTLKIAVDSDDEAGRAAQAVNRLAAALREREAENRTLQAELVSAMRLEVQEEKRMMMAKLIQTNRMTSLGLLISSMAHNINTPNGAIKLAAQHIQRSWHDMRPLLESLTREEGDFQVGGLPFSEEEKEFSSAVESICRNAERVERVVQDLRTYNVGERSRFSREMAVNRAVEGALTIIRAHGRQAEIAINLRLAADLPLVTGNQHQIEQVVVNLLLNAMQAMTEETGTVTVTTSYDDQAGEVLIVVADEGGGIPEGVMSHLFEPFFSTKLHKGGSGLGLYISNFIVTEHKGRLILESTPGIGTVATIRLPATADSAPLGRSNA</sequence>
<keyword evidence="4" id="KW-0597">Phosphoprotein</keyword>
<keyword evidence="6 11" id="KW-0418">Kinase</keyword>
<evidence type="ECO:0000256" key="8">
    <source>
        <dbReference type="SAM" id="Phobius"/>
    </source>
</evidence>
<proteinExistence type="predicted"/>
<dbReference type="PRINTS" id="PR00344">
    <property type="entry name" value="BCTRLSENSOR"/>
</dbReference>
<dbReference type="SUPFAM" id="SSF158472">
    <property type="entry name" value="HAMP domain-like"/>
    <property type="match status" value="1"/>
</dbReference>
<protein>
    <recommendedName>
        <fullName evidence="3">histidine kinase</fullName>
        <ecNumber evidence="3">2.7.13.3</ecNumber>
    </recommendedName>
</protein>
<dbReference type="SMART" id="SM00387">
    <property type="entry name" value="HATPase_c"/>
    <property type="match status" value="1"/>
</dbReference>
<dbReference type="InterPro" id="IPR005467">
    <property type="entry name" value="His_kinase_dom"/>
</dbReference>
<evidence type="ECO:0000256" key="3">
    <source>
        <dbReference type="ARBA" id="ARBA00012438"/>
    </source>
</evidence>
<dbReference type="Proteomes" id="UP001295463">
    <property type="component" value="Chromosome"/>
</dbReference>
<name>A0ABN8HBU2_9BACT</name>
<comment type="catalytic activity">
    <reaction evidence="1">
        <text>ATP + protein L-histidine = ADP + protein N-phospho-L-histidine.</text>
        <dbReference type="EC" id="2.7.13.3"/>
    </reaction>
</comment>
<dbReference type="InterPro" id="IPR036890">
    <property type="entry name" value="HATPase_C_sf"/>
</dbReference>
<dbReference type="Pfam" id="PF00672">
    <property type="entry name" value="HAMP"/>
    <property type="match status" value="1"/>
</dbReference>
<evidence type="ECO:0000256" key="7">
    <source>
        <dbReference type="SAM" id="Coils"/>
    </source>
</evidence>
<feature type="domain" description="Histidine kinase" evidence="9">
    <location>
        <begin position="286"/>
        <end position="524"/>
    </location>
</feature>
<accession>A0ABN8HBU2</accession>